<keyword evidence="3" id="KW-0963">Cytoplasm</keyword>
<dbReference type="Proteomes" id="UP000694389">
    <property type="component" value="Unassembled WGS sequence"/>
</dbReference>
<comment type="subcellular location">
    <subcellularLocation>
        <location evidence="2">Cytoplasm</location>
    </subcellularLocation>
    <subcellularLocation>
        <location evidence="1">Endomembrane system</location>
    </subcellularLocation>
</comment>
<keyword evidence="7" id="KW-0472">Membrane</keyword>
<protein>
    <recommendedName>
        <fullName evidence="10">Sorcin</fullName>
    </recommendedName>
</protein>
<evidence type="ECO:0000256" key="5">
    <source>
        <dbReference type="ARBA" id="ARBA00022737"/>
    </source>
</evidence>
<evidence type="ECO:0000256" key="3">
    <source>
        <dbReference type="ARBA" id="ARBA00022490"/>
    </source>
</evidence>
<organism evidence="8 9">
    <name type="scientific">Dicentrarchus labrax</name>
    <name type="common">European seabass</name>
    <name type="synonym">Morone labrax</name>
    <dbReference type="NCBI Taxonomy" id="13489"/>
    <lineage>
        <taxon>Eukaryota</taxon>
        <taxon>Metazoa</taxon>
        <taxon>Chordata</taxon>
        <taxon>Craniata</taxon>
        <taxon>Vertebrata</taxon>
        <taxon>Euteleostomi</taxon>
        <taxon>Actinopterygii</taxon>
        <taxon>Neopterygii</taxon>
        <taxon>Teleostei</taxon>
        <taxon>Neoteleostei</taxon>
        <taxon>Acanthomorphata</taxon>
        <taxon>Eupercaria</taxon>
        <taxon>Moronidae</taxon>
        <taxon>Dicentrarchus</taxon>
    </lineage>
</organism>
<evidence type="ECO:0000256" key="1">
    <source>
        <dbReference type="ARBA" id="ARBA00004308"/>
    </source>
</evidence>
<evidence type="ECO:0008006" key="10">
    <source>
        <dbReference type="Google" id="ProtNLM"/>
    </source>
</evidence>
<reference evidence="8" key="1">
    <citation type="submission" date="2025-08" db="UniProtKB">
        <authorList>
            <consortium name="Ensembl"/>
        </authorList>
    </citation>
    <scope>IDENTIFICATION</scope>
</reference>
<evidence type="ECO:0000313" key="8">
    <source>
        <dbReference type="Ensembl" id="ENSDLAP00005035125.2"/>
    </source>
</evidence>
<dbReference type="GO" id="GO:0012505">
    <property type="term" value="C:endomembrane system"/>
    <property type="evidence" value="ECO:0007669"/>
    <property type="project" value="UniProtKB-SubCell"/>
</dbReference>
<keyword evidence="6" id="KW-0106">Calcium</keyword>
<dbReference type="Gene3D" id="1.10.238.10">
    <property type="entry name" value="EF-hand"/>
    <property type="match status" value="1"/>
</dbReference>
<dbReference type="GO" id="GO:0005509">
    <property type="term" value="F:calcium ion binding"/>
    <property type="evidence" value="ECO:0007669"/>
    <property type="project" value="TreeGrafter"/>
</dbReference>
<evidence type="ECO:0000256" key="4">
    <source>
        <dbReference type="ARBA" id="ARBA00022723"/>
    </source>
</evidence>
<reference evidence="8" key="2">
    <citation type="submission" date="2025-09" db="UniProtKB">
        <authorList>
            <consortium name="Ensembl"/>
        </authorList>
    </citation>
    <scope>IDENTIFICATION</scope>
</reference>
<evidence type="ECO:0000256" key="6">
    <source>
        <dbReference type="ARBA" id="ARBA00022837"/>
    </source>
</evidence>
<keyword evidence="4" id="KW-0479">Metal-binding</keyword>
<evidence type="ECO:0000256" key="2">
    <source>
        <dbReference type="ARBA" id="ARBA00004496"/>
    </source>
</evidence>
<dbReference type="AlphaFoldDB" id="A0A8C4GZU8"/>
<keyword evidence="9" id="KW-1185">Reference proteome</keyword>
<dbReference type="Ensembl" id="ENSDLAT00005037463.2">
    <property type="protein sequence ID" value="ENSDLAP00005035125.2"/>
    <property type="gene ID" value="ENSDLAG00005015655.2"/>
</dbReference>
<dbReference type="PANTHER" id="PTHR46735:SF7">
    <property type="entry name" value="SORCIN"/>
    <property type="match status" value="1"/>
</dbReference>
<name>A0A8C4GZU8_DICLA</name>
<accession>A0A8C4GZU8</accession>
<dbReference type="GO" id="GO:0005737">
    <property type="term" value="C:cytoplasm"/>
    <property type="evidence" value="ECO:0007669"/>
    <property type="project" value="UniProtKB-SubCell"/>
</dbReference>
<evidence type="ECO:0000256" key="7">
    <source>
        <dbReference type="ARBA" id="ARBA00023136"/>
    </source>
</evidence>
<dbReference type="SUPFAM" id="SSF47473">
    <property type="entry name" value="EF-hand"/>
    <property type="match status" value="1"/>
</dbReference>
<evidence type="ECO:0000313" key="9">
    <source>
        <dbReference type="Proteomes" id="UP000694389"/>
    </source>
</evidence>
<dbReference type="PANTHER" id="PTHR46735">
    <property type="entry name" value="CALPAIN, SMALL SUBUNIT 1 A-RELATED"/>
    <property type="match status" value="1"/>
</dbReference>
<proteinExistence type="predicted"/>
<keyword evidence="5" id="KW-0677">Repeat</keyword>
<sequence>DQCLRLDLGTCRLIDILIRMRDGSGTMGFNEFKELSGTVEGPEMQQAITTMGYDLSPQAMNVIMNRYSTSGRIAFNDFVSSCVKLPQNHFRRRDTNQSGTAMFQYDDVRNMPDHCLLTLT</sequence>
<dbReference type="GeneTree" id="ENSGT00940000153979"/>
<dbReference type="InterPro" id="IPR011992">
    <property type="entry name" value="EF-hand-dom_pair"/>
</dbReference>